<proteinExistence type="predicted"/>
<name>A0A5B7K257_PORTR</name>
<dbReference type="GO" id="GO:0003676">
    <property type="term" value="F:nucleic acid binding"/>
    <property type="evidence" value="ECO:0007669"/>
    <property type="project" value="InterPro"/>
</dbReference>
<dbReference type="Proteomes" id="UP000324222">
    <property type="component" value="Unassembled WGS sequence"/>
</dbReference>
<sequence>MHCQEASAHGGDDEEKAGILQEIQGQWHNIMFSDESTFRLVRGGSKIVRRPSDMSRYNPQYTIRTVKQPNSLMVWGAFSGKMGKGGVYFLHKNVTMKSSTVIEC</sequence>
<dbReference type="InterPro" id="IPR036397">
    <property type="entry name" value="RNaseH_sf"/>
</dbReference>
<dbReference type="Gene3D" id="3.30.420.10">
    <property type="entry name" value="Ribonuclease H-like superfamily/Ribonuclease H"/>
    <property type="match status" value="1"/>
</dbReference>
<evidence type="ECO:0000313" key="2">
    <source>
        <dbReference type="Proteomes" id="UP000324222"/>
    </source>
</evidence>
<evidence type="ECO:0000313" key="1">
    <source>
        <dbReference type="EMBL" id="MPC99218.1"/>
    </source>
</evidence>
<gene>
    <name evidence="1" type="primary">TCB2_5</name>
    <name evidence="1" type="ORF">E2C01_094618</name>
</gene>
<accession>A0A5B7K257</accession>
<keyword evidence="2" id="KW-1185">Reference proteome</keyword>
<dbReference type="OrthoDB" id="6379886at2759"/>
<protein>
    <submittedName>
        <fullName evidence="1">Transposable element Tcb2 transposase</fullName>
    </submittedName>
</protein>
<comment type="caution">
    <text evidence="1">The sequence shown here is derived from an EMBL/GenBank/DDBJ whole genome shotgun (WGS) entry which is preliminary data.</text>
</comment>
<organism evidence="1 2">
    <name type="scientific">Portunus trituberculatus</name>
    <name type="common">Swimming crab</name>
    <name type="synonym">Neptunus trituberculatus</name>
    <dbReference type="NCBI Taxonomy" id="210409"/>
    <lineage>
        <taxon>Eukaryota</taxon>
        <taxon>Metazoa</taxon>
        <taxon>Ecdysozoa</taxon>
        <taxon>Arthropoda</taxon>
        <taxon>Crustacea</taxon>
        <taxon>Multicrustacea</taxon>
        <taxon>Malacostraca</taxon>
        <taxon>Eumalacostraca</taxon>
        <taxon>Eucarida</taxon>
        <taxon>Decapoda</taxon>
        <taxon>Pleocyemata</taxon>
        <taxon>Brachyura</taxon>
        <taxon>Eubrachyura</taxon>
        <taxon>Portunoidea</taxon>
        <taxon>Portunidae</taxon>
        <taxon>Portuninae</taxon>
        <taxon>Portunus</taxon>
    </lineage>
</organism>
<dbReference type="EMBL" id="VSRR010117429">
    <property type="protein sequence ID" value="MPC99218.1"/>
    <property type="molecule type" value="Genomic_DNA"/>
</dbReference>
<dbReference type="AlphaFoldDB" id="A0A5B7K257"/>
<reference evidence="1 2" key="1">
    <citation type="submission" date="2019-05" db="EMBL/GenBank/DDBJ databases">
        <title>Another draft genome of Portunus trituberculatus and its Hox gene families provides insights of decapod evolution.</title>
        <authorList>
            <person name="Jeong J.-H."/>
            <person name="Song I."/>
            <person name="Kim S."/>
            <person name="Choi T."/>
            <person name="Kim D."/>
            <person name="Ryu S."/>
            <person name="Kim W."/>
        </authorList>
    </citation>
    <scope>NUCLEOTIDE SEQUENCE [LARGE SCALE GENOMIC DNA]</scope>
    <source>
        <tissue evidence="1">Muscle</tissue>
    </source>
</reference>